<comment type="caution">
    <text evidence="9">The sequence shown here is derived from an EMBL/GenBank/DDBJ whole genome shotgun (WGS) entry which is preliminary data.</text>
</comment>
<feature type="transmembrane region" description="Helical" evidence="6">
    <location>
        <begin position="446"/>
        <end position="469"/>
    </location>
</feature>
<evidence type="ECO:0000256" key="5">
    <source>
        <dbReference type="ARBA" id="ARBA00023180"/>
    </source>
</evidence>
<dbReference type="Proteomes" id="UP000318582">
    <property type="component" value="Unassembled WGS sequence"/>
</dbReference>
<name>A0A507E1C9_9FUNG</name>
<organism evidence="9 10">
    <name type="scientific">Powellomyces hirtus</name>
    <dbReference type="NCBI Taxonomy" id="109895"/>
    <lineage>
        <taxon>Eukaryota</taxon>
        <taxon>Fungi</taxon>
        <taxon>Fungi incertae sedis</taxon>
        <taxon>Chytridiomycota</taxon>
        <taxon>Chytridiomycota incertae sedis</taxon>
        <taxon>Chytridiomycetes</taxon>
        <taxon>Spizellomycetales</taxon>
        <taxon>Powellomycetaceae</taxon>
        <taxon>Powellomyces</taxon>
    </lineage>
</organism>
<dbReference type="EMBL" id="QEAQ01000057">
    <property type="protein sequence ID" value="TPX57177.1"/>
    <property type="molecule type" value="Genomic_DNA"/>
</dbReference>
<proteinExistence type="predicted"/>
<feature type="transmembrane region" description="Helical" evidence="6">
    <location>
        <begin position="481"/>
        <end position="500"/>
    </location>
</feature>
<dbReference type="AlphaFoldDB" id="A0A507E1C9"/>
<feature type="transmembrane region" description="Helical" evidence="6">
    <location>
        <begin position="555"/>
        <end position="576"/>
    </location>
</feature>
<dbReference type="SUPFAM" id="SSF53822">
    <property type="entry name" value="Periplasmic binding protein-like I"/>
    <property type="match status" value="1"/>
</dbReference>
<dbReference type="InterPro" id="IPR001849">
    <property type="entry name" value="PH_domain"/>
</dbReference>
<feature type="domain" description="PH" evidence="7">
    <location>
        <begin position="738"/>
        <end position="843"/>
    </location>
</feature>
<evidence type="ECO:0000259" key="7">
    <source>
        <dbReference type="PROSITE" id="PS50003"/>
    </source>
</evidence>
<dbReference type="STRING" id="109895.A0A507E1C9"/>
<dbReference type="SUPFAM" id="SSF50729">
    <property type="entry name" value="PH domain-like"/>
    <property type="match status" value="1"/>
</dbReference>
<feature type="transmembrane region" description="Helical" evidence="6">
    <location>
        <begin position="671"/>
        <end position="695"/>
    </location>
</feature>
<dbReference type="InterPro" id="IPR050726">
    <property type="entry name" value="mGluR"/>
</dbReference>
<evidence type="ECO:0000256" key="4">
    <source>
        <dbReference type="ARBA" id="ARBA00023136"/>
    </source>
</evidence>
<comment type="subcellular location">
    <subcellularLocation>
        <location evidence="1">Membrane</location>
        <topology evidence="1">Multi-pass membrane protein</topology>
    </subcellularLocation>
</comment>
<gene>
    <name evidence="9" type="ORF">PhCBS80983_g04049</name>
</gene>
<dbReference type="Pfam" id="PF01094">
    <property type="entry name" value="ANF_receptor"/>
    <property type="match status" value="1"/>
</dbReference>
<evidence type="ECO:0000256" key="1">
    <source>
        <dbReference type="ARBA" id="ARBA00004141"/>
    </source>
</evidence>
<feature type="transmembrane region" description="Helical" evidence="6">
    <location>
        <begin position="512"/>
        <end position="534"/>
    </location>
</feature>
<evidence type="ECO:0008006" key="11">
    <source>
        <dbReference type="Google" id="ProtNLM"/>
    </source>
</evidence>
<evidence type="ECO:0000313" key="9">
    <source>
        <dbReference type="EMBL" id="TPX57177.1"/>
    </source>
</evidence>
<evidence type="ECO:0000313" key="10">
    <source>
        <dbReference type="Proteomes" id="UP000318582"/>
    </source>
</evidence>
<protein>
    <recommendedName>
        <fullName evidence="11">G-protein coupled receptors family 3 profile domain-containing protein</fullName>
    </recommendedName>
</protein>
<dbReference type="InterPro" id="IPR011993">
    <property type="entry name" value="PH-like_dom_sf"/>
</dbReference>
<keyword evidence="10" id="KW-1185">Reference proteome</keyword>
<evidence type="ECO:0000259" key="8">
    <source>
        <dbReference type="PROSITE" id="PS50259"/>
    </source>
</evidence>
<dbReference type="PROSITE" id="PS50259">
    <property type="entry name" value="G_PROTEIN_RECEP_F3_4"/>
    <property type="match status" value="1"/>
</dbReference>
<dbReference type="PROSITE" id="PS50003">
    <property type="entry name" value="PH_DOMAIN"/>
    <property type="match status" value="1"/>
</dbReference>
<dbReference type="InterPro" id="IPR001828">
    <property type="entry name" value="ANF_lig-bd_rcpt"/>
</dbReference>
<dbReference type="Pfam" id="PF00003">
    <property type="entry name" value="7tm_3"/>
    <property type="match status" value="1"/>
</dbReference>
<keyword evidence="5" id="KW-0325">Glycoprotein</keyword>
<feature type="transmembrane region" description="Helical" evidence="6">
    <location>
        <begin position="611"/>
        <end position="633"/>
    </location>
</feature>
<evidence type="ECO:0000256" key="3">
    <source>
        <dbReference type="ARBA" id="ARBA00022989"/>
    </source>
</evidence>
<keyword evidence="2 6" id="KW-0812">Transmembrane</keyword>
<dbReference type="Gene3D" id="3.40.50.2300">
    <property type="match status" value="2"/>
</dbReference>
<dbReference type="InterPro" id="IPR028082">
    <property type="entry name" value="Peripla_BP_I"/>
</dbReference>
<evidence type="ECO:0000256" key="6">
    <source>
        <dbReference type="SAM" id="Phobius"/>
    </source>
</evidence>
<evidence type="ECO:0000256" key="2">
    <source>
        <dbReference type="ARBA" id="ARBA00022692"/>
    </source>
</evidence>
<sequence length="889" mass="96451">MQSIVSIRKLCVASFVSALKISNAFGATIKIGVSLPFSGDDAEWSQDAFDVMSARLDGLMQGPAVHPQLAIELIRLDNVGSINIPTISSSIASGINASTLGLTAMIGVGYSDATMGLAPTAHAFGLPLCDGASTSPTLSSKTDFPNFFRTVPDDNVAGEAIINLIAANGWSKLALIASTDSSGTGLLEAARNAAKNLNLDVLAVQTFVPNQKDFSTLLKGLQSSGATIFAYLGLATDLVHLLNEAGAQGMVTEGYQWITSPDALYLDILSLDAEQLMQWHGLWALAPREGTGSLFYDEFLPHYRQAYYPDDPSKVPNVYTTFYASCVEMYFYAFNESLYRNVPPSDLNVPSDFSFPERFGVAGNLGLDENGNSMSAFDIFYFNGSQEANSAASFVNFGSWDKAVTTQFGYKVGEKAPVFYAGAVERPKDALQILRTRNIVEVSSGLGVFTIILFVLSALAVLMLMYVVIREKNNPIIKATSPPFLMITLAGILLGSTYPLTFLGSPTRGACISAAWIVPTALGAVIGSMLVKTLRLLYIFRHQGARKMGFQNKDMSLWFCAIMSVYLIIVLVWTVANPPVPVDEIHKIVNPTWIISQEFCSSSTDSFQLGILGALIAYTVLLLLIGGFMAFVTRKLPPPFNEAKSLGYVMCAYAGILAFVMPVLFLLDLDYAGFVLVKIVATYGAVIFTAAMLFGKKCYSIWQEKRDQSSNDLLKGGVGKQQKDEMTESWMVKSIVKAANMSGTVWVADKQSFISYWAEQTLVLFADRGIALLTGGDAKGSNGTACQCFPLRNFELSTASNDDDGIYTIKLTHSKNATANLTFRVESADEMEKWTSQMSKLCPARSGSMRRSQMSTSVTGSVDNRIRAGTSMKLNQTRVLEEDVEHTAQ</sequence>
<dbReference type="GO" id="GO:0004930">
    <property type="term" value="F:G protein-coupled receptor activity"/>
    <property type="evidence" value="ECO:0007669"/>
    <property type="project" value="InterPro"/>
</dbReference>
<keyword evidence="4 6" id="KW-0472">Membrane</keyword>
<feature type="domain" description="G-protein coupled receptors family 3 profile" evidence="8">
    <location>
        <begin position="446"/>
        <end position="701"/>
    </location>
</feature>
<keyword evidence="3 6" id="KW-1133">Transmembrane helix</keyword>
<dbReference type="InterPro" id="IPR017978">
    <property type="entry name" value="GPCR_3_C"/>
</dbReference>
<feature type="transmembrane region" description="Helical" evidence="6">
    <location>
        <begin position="645"/>
        <end position="665"/>
    </location>
</feature>
<reference evidence="9 10" key="1">
    <citation type="journal article" date="2019" name="Sci. Rep.">
        <title>Comparative genomics of chytrid fungi reveal insights into the obligate biotrophic and pathogenic lifestyle of Synchytrium endobioticum.</title>
        <authorList>
            <person name="van de Vossenberg B.T.L.H."/>
            <person name="Warris S."/>
            <person name="Nguyen H.D.T."/>
            <person name="van Gent-Pelzer M.P.E."/>
            <person name="Joly D.L."/>
            <person name="van de Geest H.C."/>
            <person name="Bonants P.J.M."/>
            <person name="Smith D.S."/>
            <person name="Levesque C.A."/>
            <person name="van der Lee T.A.J."/>
        </authorList>
    </citation>
    <scope>NUCLEOTIDE SEQUENCE [LARGE SCALE GENOMIC DNA]</scope>
    <source>
        <strain evidence="9 10">CBS 809.83</strain>
    </source>
</reference>
<dbReference type="PANTHER" id="PTHR24060">
    <property type="entry name" value="METABOTROPIC GLUTAMATE RECEPTOR"/>
    <property type="match status" value="1"/>
</dbReference>
<accession>A0A507E1C9</accession>
<dbReference type="GO" id="GO:0016020">
    <property type="term" value="C:membrane"/>
    <property type="evidence" value="ECO:0007669"/>
    <property type="project" value="UniProtKB-SubCell"/>
</dbReference>
<dbReference type="Gene3D" id="2.30.29.30">
    <property type="entry name" value="Pleckstrin-homology domain (PH domain)/Phosphotyrosine-binding domain (PTB)"/>
    <property type="match status" value="1"/>
</dbReference>